<dbReference type="InterPro" id="IPR044511">
    <property type="entry name" value="At1g03370/At5g50170-like"/>
</dbReference>
<evidence type="ECO:0000256" key="4">
    <source>
        <dbReference type="ARBA" id="ARBA00023136"/>
    </source>
</evidence>
<feature type="compositionally biased region" description="Basic and acidic residues" evidence="5">
    <location>
        <begin position="818"/>
        <end position="834"/>
    </location>
</feature>
<evidence type="ECO:0000313" key="9">
    <source>
        <dbReference type="Proteomes" id="UP001161247"/>
    </source>
</evidence>
<dbReference type="InterPro" id="IPR000008">
    <property type="entry name" value="C2_dom"/>
</dbReference>
<dbReference type="SMART" id="SM00568">
    <property type="entry name" value="GRAM"/>
    <property type="match status" value="1"/>
</dbReference>
<dbReference type="Pfam" id="PF02893">
    <property type="entry name" value="GRAM"/>
    <property type="match status" value="1"/>
</dbReference>
<name>A0AAV1E085_OLDCO</name>
<comment type="subcellular location">
    <subcellularLocation>
        <location evidence="1">Membrane</location>
        <topology evidence="1">Single-pass membrane protein</topology>
    </subcellularLocation>
</comment>
<dbReference type="Proteomes" id="UP001161247">
    <property type="component" value="Chromosome 7"/>
</dbReference>
<protein>
    <submittedName>
        <fullName evidence="8">OLC1v1013221C4</fullName>
    </submittedName>
</protein>
<dbReference type="InterPro" id="IPR011993">
    <property type="entry name" value="PH-like_dom_sf"/>
</dbReference>
<dbReference type="Pfam" id="PF00168">
    <property type="entry name" value="C2"/>
    <property type="match status" value="2"/>
</dbReference>
<keyword evidence="4" id="KW-0472">Membrane</keyword>
<proteinExistence type="predicted"/>
<accession>A0AAV1E085</accession>
<reference evidence="8" key="1">
    <citation type="submission" date="2023-03" db="EMBL/GenBank/DDBJ databases">
        <authorList>
            <person name="Julca I."/>
        </authorList>
    </citation>
    <scope>NUCLEOTIDE SEQUENCE</scope>
</reference>
<organism evidence="8 9">
    <name type="scientific">Oldenlandia corymbosa var. corymbosa</name>
    <dbReference type="NCBI Taxonomy" id="529605"/>
    <lineage>
        <taxon>Eukaryota</taxon>
        <taxon>Viridiplantae</taxon>
        <taxon>Streptophyta</taxon>
        <taxon>Embryophyta</taxon>
        <taxon>Tracheophyta</taxon>
        <taxon>Spermatophyta</taxon>
        <taxon>Magnoliopsida</taxon>
        <taxon>eudicotyledons</taxon>
        <taxon>Gunneridae</taxon>
        <taxon>Pentapetalae</taxon>
        <taxon>asterids</taxon>
        <taxon>lamiids</taxon>
        <taxon>Gentianales</taxon>
        <taxon>Rubiaceae</taxon>
        <taxon>Rubioideae</taxon>
        <taxon>Spermacoceae</taxon>
        <taxon>Hedyotis-Oldenlandia complex</taxon>
        <taxon>Oldenlandia</taxon>
    </lineage>
</organism>
<dbReference type="AlphaFoldDB" id="A0AAV1E085"/>
<evidence type="ECO:0000259" key="7">
    <source>
        <dbReference type="SMART" id="SM00568"/>
    </source>
</evidence>
<gene>
    <name evidence="8" type="ORF">OLC1_LOCUS19860</name>
</gene>
<dbReference type="GO" id="GO:0016020">
    <property type="term" value="C:membrane"/>
    <property type="evidence" value="ECO:0007669"/>
    <property type="project" value="UniProtKB-SubCell"/>
</dbReference>
<evidence type="ECO:0000313" key="8">
    <source>
        <dbReference type="EMBL" id="CAI9112732.1"/>
    </source>
</evidence>
<dbReference type="Gene3D" id="2.30.29.30">
    <property type="entry name" value="Pleckstrin-homology domain (PH domain)/Phosphotyrosine-binding domain (PTB)"/>
    <property type="match status" value="1"/>
</dbReference>
<dbReference type="InterPro" id="IPR004182">
    <property type="entry name" value="GRAM"/>
</dbReference>
<dbReference type="CDD" id="cd00030">
    <property type="entry name" value="C2"/>
    <property type="match status" value="2"/>
</dbReference>
<keyword evidence="3" id="KW-1133">Transmembrane helix</keyword>
<keyword evidence="9" id="KW-1185">Reference proteome</keyword>
<feature type="region of interest" description="Disordered" evidence="5">
    <location>
        <begin position="818"/>
        <end position="837"/>
    </location>
</feature>
<evidence type="ECO:0000259" key="6">
    <source>
        <dbReference type="SMART" id="SM00239"/>
    </source>
</evidence>
<dbReference type="Pfam" id="PF16016">
    <property type="entry name" value="VASt"/>
    <property type="match status" value="2"/>
</dbReference>
<dbReference type="InterPro" id="IPR031968">
    <property type="entry name" value="VASt"/>
</dbReference>
<evidence type="ECO:0000256" key="3">
    <source>
        <dbReference type="ARBA" id="ARBA00022989"/>
    </source>
</evidence>
<evidence type="ECO:0000256" key="2">
    <source>
        <dbReference type="ARBA" id="ARBA00022692"/>
    </source>
</evidence>
<dbReference type="EMBL" id="OX459124">
    <property type="protein sequence ID" value="CAI9112732.1"/>
    <property type="molecule type" value="Genomic_DNA"/>
</dbReference>
<evidence type="ECO:0000256" key="1">
    <source>
        <dbReference type="ARBA" id="ARBA00004167"/>
    </source>
</evidence>
<dbReference type="PANTHER" id="PTHR46296">
    <property type="entry name" value="BNAA05G37250D PROTEIN"/>
    <property type="match status" value="1"/>
</dbReference>
<evidence type="ECO:0000256" key="5">
    <source>
        <dbReference type="SAM" id="MobiDB-lite"/>
    </source>
</evidence>
<feature type="domain" description="GRAM" evidence="7">
    <location>
        <begin position="685"/>
        <end position="751"/>
    </location>
</feature>
<dbReference type="SMART" id="SM00239">
    <property type="entry name" value="C2"/>
    <property type="match status" value="2"/>
</dbReference>
<dbReference type="InterPro" id="IPR035892">
    <property type="entry name" value="C2_domain_sf"/>
</dbReference>
<dbReference type="Gene3D" id="2.60.40.150">
    <property type="entry name" value="C2 domain"/>
    <property type="match status" value="2"/>
</dbReference>
<dbReference type="PANTHER" id="PTHR46296:SF7">
    <property type="entry name" value="C2 DOMAIN-CONTAINING PROTEIN"/>
    <property type="match status" value="1"/>
</dbReference>
<dbReference type="SUPFAM" id="SSF49562">
    <property type="entry name" value="C2 domain (Calcium/lipid-binding domain, CaLB)"/>
    <property type="match status" value="2"/>
</dbReference>
<feature type="domain" description="C2" evidence="6">
    <location>
        <begin position="2"/>
        <end position="98"/>
    </location>
</feature>
<sequence>MRVFVYLLEGREWPVKDSYVKLKVGKSKAKTRVLRNTNNPVWNEEFVFRVHDLAEDELVLSVYHFNEDSGFFNVSGDFVGRVHIPISTVVAEENQILPPTWFSLGKHRSLRSTHKDCGKILLSLSLHGRGEEIPTGHLLFVHPYDEEDTNEFTDQSVSSEDVLGCTPTTKKTLEGKHLMKAIAGRFERLLNKYDEVSGTEVSSEVSTSLSDNEDHVEEVASNSSFEELLEMMKSKNDEKDMPENLEGGILLDQTYAVSSKDLNTLIFAPKSQFMRDLMEMQGTTDIQEGPWRWKSADKSCVTRVVTYTKAATKLVKAVKATEEQTYVRANGKEFFVFVDVCTPDVPYGNTFKVNLLYKITPMQELSPGEESARLEVSWTVNFHQSTMMRGMIEGGVKQGLRESFDQFSNLLAKNLRVINSENILDKEHTVATLLAEHQSDWKSAIVYFFNFPVVSLLFMVVYVGFHIWICGEKEIQGLEFYGLDLPDSIGEIITSAILVIQLQRVYQTVSHFVQARLMTGRTHEVKEQSDGWVVTVALMEGVNLASLDSADLPDPYVVFTCNGKTRTSSVKLQTLDPQWNEVLEFDAAEEPPSVLDVEVFDFDGPFDEATSLGHAEINFLRHTSTELADLWVPLQGKLAQSFQSKLHLRVFLDNNNGVETIRDYLSKMEKEVGKKLNLRSPHRNSAFQKIFGLPPEEFLINDFSCSLKRKMPLQGRLFLSARIVGFYANLFGHKTKFFFLWEDIDDIHELPPSLGTVGSPSLVIILSKGRGIDARHGAKHQDEEGRLHFYFHSFVNFNSASRTVQALWRTRTLTPNQREKIAKEQEDRDDKPTLLEDTGSPLIVQEANMSKVLSVEVPLNIRLLMQRFDGEEFEKKVMSKSGCRNYTTTPWEPVRPDVFERRIYYKFDRRVSVFGGEVTCTQQKVPIDGRGWLINEAMTLHDVPFSDYFRVQLRYQLENSGLARGVCLYDVYIGVTWLKSTKFEERVTRNVVQKLTKWSRELLELIEKESLLAST</sequence>
<feature type="domain" description="C2" evidence="6">
    <location>
        <begin position="533"/>
        <end position="632"/>
    </location>
</feature>
<keyword evidence="2" id="KW-0812">Transmembrane</keyword>